<feature type="region of interest" description="Disordered" evidence="2">
    <location>
        <begin position="1"/>
        <end position="24"/>
    </location>
</feature>
<dbReference type="EMBL" id="OC321957">
    <property type="protein sequence ID" value="CAD7410992.1"/>
    <property type="molecule type" value="Genomic_DNA"/>
</dbReference>
<evidence type="ECO:0000256" key="1">
    <source>
        <dbReference type="SAM" id="Coils"/>
    </source>
</evidence>
<sequence length="350" mass="38987">MAEEVILVSSDSSTPVSPSRQNFDDDTLIYSPRVPCQSDEANLSGLLAADCETESVFNREIGLQKPHTPVSRLANTYKSVHSLSDSEESDTSPRLNSDEEFPTIMWPSKSSATFEKSRRTSPPIKSKRFKGNAFEGKERLTKEEVKERRKIEKDLKRAEKEQNRVLKAATAEALRAYKPGECLKYRIGPLVVTVNRAICGSTNLGHPGSTFRVLCSLSPITAWPTTLSPLVPYCQTLLATHCPVPLRAAILTKRRKRVRPSSPILGKIQEVVRPQPRFLVMSQVEDNEDLKRVSPFIIERVINGAAKSEVSIRKLRDGTIMIQTTTDTQSSNMMAISEIPEWSLAMTSTA</sequence>
<dbReference type="AlphaFoldDB" id="A0A7R9DC73"/>
<proteinExistence type="predicted"/>
<organism evidence="3">
    <name type="scientific">Timema cristinae</name>
    <name type="common">Walking stick</name>
    <dbReference type="NCBI Taxonomy" id="61476"/>
    <lineage>
        <taxon>Eukaryota</taxon>
        <taxon>Metazoa</taxon>
        <taxon>Ecdysozoa</taxon>
        <taxon>Arthropoda</taxon>
        <taxon>Hexapoda</taxon>
        <taxon>Insecta</taxon>
        <taxon>Pterygota</taxon>
        <taxon>Neoptera</taxon>
        <taxon>Polyneoptera</taxon>
        <taxon>Phasmatodea</taxon>
        <taxon>Timematodea</taxon>
        <taxon>Timematoidea</taxon>
        <taxon>Timematidae</taxon>
        <taxon>Timema</taxon>
    </lineage>
</organism>
<evidence type="ECO:0000313" key="3">
    <source>
        <dbReference type="EMBL" id="CAD7410992.1"/>
    </source>
</evidence>
<protein>
    <submittedName>
        <fullName evidence="3">Uncharacterized protein</fullName>
    </submittedName>
</protein>
<reference evidence="3" key="1">
    <citation type="submission" date="2020-11" db="EMBL/GenBank/DDBJ databases">
        <authorList>
            <person name="Tran Van P."/>
        </authorList>
    </citation>
    <scope>NUCLEOTIDE SEQUENCE</scope>
</reference>
<name>A0A7R9DC73_TIMCR</name>
<feature type="coiled-coil region" evidence="1">
    <location>
        <begin position="141"/>
        <end position="168"/>
    </location>
</feature>
<feature type="region of interest" description="Disordered" evidence="2">
    <location>
        <begin position="81"/>
        <end position="101"/>
    </location>
</feature>
<evidence type="ECO:0000256" key="2">
    <source>
        <dbReference type="SAM" id="MobiDB-lite"/>
    </source>
</evidence>
<feature type="compositionally biased region" description="Low complexity" evidence="2">
    <location>
        <begin position="8"/>
        <end position="19"/>
    </location>
</feature>
<gene>
    <name evidence="3" type="ORF">TCEB3V08_LOCUS10743</name>
</gene>
<keyword evidence="1" id="KW-0175">Coiled coil</keyword>
<accession>A0A7R9DC73</accession>